<dbReference type="Proteomes" id="UP001313282">
    <property type="component" value="Unassembled WGS sequence"/>
</dbReference>
<dbReference type="AlphaFoldDB" id="A0AAN8N2L2"/>
<sequence>MSPLTNMLRRATLRTPSRVGYNWGTRMMHTHQPGSPKRHWAESDLTIYTLTFGIMALSGQLLEAYESDKRKWDAIRMTMYGFKCDVRILERDFKILEGLVRGKELETEPVQKEEDSKGSFGISRLLWASKTG</sequence>
<gene>
    <name evidence="1" type="ORF">TWF718_009241</name>
</gene>
<organism evidence="1 2">
    <name type="scientific">Orbilia javanica</name>
    <dbReference type="NCBI Taxonomy" id="47235"/>
    <lineage>
        <taxon>Eukaryota</taxon>
        <taxon>Fungi</taxon>
        <taxon>Dikarya</taxon>
        <taxon>Ascomycota</taxon>
        <taxon>Pezizomycotina</taxon>
        <taxon>Orbiliomycetes</taxon>
        <taxon>Orbiliales</taxon>
        <taxon>Orbiliaceae</taxon>
        <taxon>Orbilia</taxon>
    </lineage>
</organism>
<name>A0AAN8N2L2_9PEZI</name>
<reference evidence="1 2" key="1">
    <citation type="submission" date="2019-10" db="EMBL/GenBank/DDBJ databases">
        <authorList>
            <person name="Palmer J.M."/>
        </authorList>
    </citation>
    <scope>NUCLEOTIDE SEQUENCE [LARGE SCALE GENOMIC DNA]</scope>
    <source>
        <strain evidence="1 2">TWF718</strain>
    </source>
</reference>
<accession>A0AAN8N2L2</accession>
<dbReference type="EMBL" id="JAVHNR010000006">
    <property type="protein sequence ID" value="KAK6339851.1"/>
    <property type="molecule type" value="Genomic_DNA"/>
</dbReference>
<comment type="caution">
    <text evidence="1">The sequence shown here is derived from an EMBL/GenBank/DDBJ whole genome shotgun (WGS) entry which is preliminary data.</text>
</comment>
<evidence type="ECO:0000313" key="1">
    <source>
        <dbReference type="EMBL" id="KAK6339851.1"/>
    </source>
</evidence>
<protein>
    <submittedName>
        <fullName evidence="1">Uncharacterized protein</fullName>
    </submittedName>
</protein>
<keyword evidence="2" id="KW-1185">Reference proteome</keyword>
<proteinExistence type="predicted"/>
<evidence type="ECO:0000313" key="2">
    <source>
        <dbReference type="Proteomes" id="UP001313282"/>
    </source>
</evidence>